<name>A0A815UDW1_9BILA</name>
<dbReference type="Proteomes" id="UP000663891">
    <property type="component" value="Unassembled WGS sequence"/>
</dbReference>
<evidence type="ECO:0000313" key="2">
    <source>
        <dbReference type="EMBL" id="CAF1512649.1"/>
    </source>
</evidence>
<evidence type="ECO:0000313" key="3">
    <source>
        <dbReference type="Proteomes" id="UP000663891"/>
    </source>
</evidence>
<comment type="caution">
    <text evidence="2">The sequence shown here is derived from an EMBL/GenBank/DDBJ whole genome shotgun (WGS) entry which is preliminary data.</text>
</comment>
<dbReference type="AlphaFoldDB" id="A0A815UDW1"/>
<dbReference type="EMBL" id="CAJNON010002545">
    <property type="protein sequence ID" value="CAF1512649.1"/>
    <property type="molecule type" value="Genomic_DNA"/>
</dbReference>
<organism evidence="2 3">
    <name type="scientific">Adineta steineri</name>
    <dbReference type="NCBI Taxonomy" id="433720"/>
    <lineage>
        <taxon>Eukaryota</taxon>
        <taxon>Metazoa</taxon>
        <taxon>Spiralia</taxon>
        <taxon>Gnathifera</taxon>
        <taxon>Rotifera</taxon>
        <taxon>Eurotatoria</taxon>
        <taxon>Bdelloidea</taxon>
        <taxon>Adinetida</taxon>
        <taxon>Adinetidae</taxon>
        <taxon>Adineta</taxon>
    </lineage>
</organism>
<sequence length="110" mass="13050">MGGTTLIWWESKLHEDLQTKGIIISSWYEFVSALKKEFYPLGHMQQAIMDWQNFRQKKGQSVQEYTQEFRKKALALGIHLYTQETLLKFIGGLHLYLRHTILMFNTNKLD</sequence>
<dbReference type="Pfam" id="PF03732">
    <property type="entry name" value="Retrotrans_gag"/>
    <property type="match status" value="1"/>
</dbReference>
<proteinExistence type="predicted"/>
<protein>
    <recommendedName>
        <fullName evidence="1">Retrotransposon gag domain-containing protein</fullName>
    </recommendedName>
</protein>
<evidence type="ECO:0000259" key="1">
    <source>
        <dbReference type="Pfam" id="PF03732"/>
    </source>
</evidence>
<gene>
    <name evidence="2" type="ORF">VCS650_LOCUS42856</name>
</gene>
<dbReference type="InterPro" id="IPR005162">
    <property type="entry name" value="Retrotrans_gag_dom"/>
</dbReference>
<dbReference type="OrthoDB" id="1934635at2759"/>
<reference evidence="2" key="1">
    <citation type="submission" date="2021-02" db="EMBL/GenBank/DDBJ databases">
        <authorList>
            <person name="Nowell W R."/>
        </authorList>
    </citation>
    <scope>NUCLEOTIDE SEQUENCE</scope>
</reference>
<accession>A0A815UDW1</accession>
<feature type="domain" description="Retrotransposon gag" evidence="1">
    <location>
        <begin position="3"/>
        <end position="94"/>
    </location>
</feature>